<reference evidence="1 2" key="1">
    <citation type="submission" date="2015-02" db="EMBL/GenBank/DDBJ databases">
        <title>Single-cell genomics of uncultivated deep-branching MTB reveals a conserved set of magnetosome genes.</title>
        <authorList>
            <person name="Kolinko S."/>
            <person name="Richter M."/>
            <person name="Glockner F.O."/>
            <person name="Brachmann A."/>
            <person name="Schuler D."/>
        </authorList>
    </citation>
    <scope>NUCLEOTIDE SEQUENCE [LARGE SCALE GENOMIC DNA]</scope>
    <source>
        <strain evidence="1">TM-1</strain>
    </source>
</reference>
<sequence length="66" mass="7722">MLLLKVENESGQGAGKEELYKQYKEAFKSCSWIFIPDDRTFLKGRQKQLGLTDDEVLRIEQEVKNE</sequence>
<dbReference type="AlphaFoldDB" id="A0A0F3GQ01"/>
<dbReference type="Proteomes" id="UP000033423">
    <property type="component" value="Unassembled WGS sequence"/>
</dbReference>
<accession>A0A0F3GQ01</accession>
<evidence type="ECO:0000313" key="2">
    <source>
        <dbReference type="Proteomes" id="UP000033423"/>
    </source>
</evidence>
<gene>
    <name evidence="1" type="ORF">MBAV_005051</name>
</gene>
<dbReference type="EMBL" id="LACI01002185">
    <property type="protein sequence ID" value="KJU82753.1"/>
    <property type="molecule type" value="Genomic_DNA"/>
</dbReference>
<organism evidence="1 2">
    <name type="scientific">Candidatus Magnetobacterium bavaricum</name>
    <dbReference type="NCBI Taxonomy" id="29290"/>
    <lineage>
        <taxon>Bacteria</taxon>
        <taxon>Pseudomonadati</taxon>
        <taxon>Nitrospirota</taxon>
        <taxon>Thermodesulfovibrionia</taxon>
        <taxon>Thermodesulfovibrionales</taxon>
        <taxon>Candidatus Magnetobacteriaceae</taxon>
        <taxon>Candidatus Magnetobacterium</taxon>
    </lineage>
</organism>
<keyword evidence="2" id="KW-1185">Reference proteome</keyword>
<comment type="caution">
    <text evidence="1">The sequence shown here is derived from an EMBL/GenBank/DDBJ whole genome shotgun (WGS) entry which is preliminary data.</text>
</comment>
<proteinExistence type="predicted"/>
<name>A0A0F3GQ01_9BACT</name>
<evidence type="ECO:0000313" key="1">
    <source>
        <dbReference type="EMBL" id="KJU82753.1"/>
    </source>
</evidence>
<protein>
    <submittedName>
        <fullName evidence="1">Uncharacterized protein</fullName>
    </submittedName>
</protein>